<protein>
    <recommendedName>
        <fullName evidence="3">Phosphoglycolate phosphatase</fullName>
    </recommendedName>
</protein>
<dbReference type="Gene3D" id="1.10.150.240">
    <property type="entry name" value="Putative phosphatase, domain 2"/>
    <property type="match status" value="1"/>
</dbReference>
<dbReference type="Pfam" id="PF13419">
    <property type="entry name" value="HAD_2"/>
    <property type="match status" value="1"/>
</dbReference>
<evidence type="ECO:0000313" key="2">
    <source>
        <dbReference type="Proteomes" id="UP000032900"/>
    </source>
</evidence>
<evidence type="ECO:0000313" key="1">
    <source>
        <dbReference type="EMBL" id="GAO29963.1"/>
    </source>
</evidence>
<proteinExistence type="predicted"/>
<dbReference type="EMBL" id="BAZW01000016">
    <property type="protein sequence ID" value="GAO29963.1"/>
    <property type="molecule type" value="Genomic_DNA"/>
</dbReference>
<name>A0A0E9LXE6_9BACT</name>
<dbReference type="STRING" id="1236989.JCM15548_12200"/>
<dbReference type="InterPro" id="IPR036412">
    <property type="entry name" value="HAD-like_sf"/>
</dbReference>
<dbReference type="SUPFAM" id="SSF56784">
    <property type="entry name" value="HAD-like"/>
    <property type="match status" value="1"/>
</dbReference>
<dbReference type="AlphaFoldDB" id="A0A0E9LXE6"/>
<accession>A0A0E9LXE6</accession>
<dbReference type="Proteomes" id="UP000032900">
    <property type="component" value="Unassembled WGS sequence"/>
</dbReference>
<sequence length="53" mass="5923">MKIKLVIFDLDGTLLDSVEDMAASTNFALQQMGHPTTCKQLQLVCGKWHCQTL</sequence>
<dbReference type="InterPro" id="IPR023198">
    <property type="entry name" value="PGP-like_dom2"/>
</dbReference>
<reference evidence="1 2" key="1">
    <citation type="journal article" date="2015" name="Microbes Environ.">
        <title>Distribution and evolution of nitrogen fixation genes in the phylum bacteroidetes.</title>
        <authorList>
            <person name="Inoue J."/>
            <person name="Oshima K."/>
            <person name="Suda W."/>
            <person name="Sakamoto M."/>
            <person name="Iino T."/>
            <person name="Noda S."/>
            <person name="Hongoh Y."/>
            <person name="Hattori M."/>
            <person name="Ohkuma M."/>
        </authorList>
    </citation>
    <scope>NUCLEOTIDE SEQUENCE [LARGE SCALE GENOMIC DNA]</scope>
    <source>
        <strain evidence="1">JCM 15548</strain>
    </source>
</reference>
<comment type="caution">
    <text evidence="1">The sequence shown here is derived from an EMBL/GenBank/DDBJ whole genome shotgun (WGS) entry which is preliminary data.</text>
</comment>
<organism evidence="1 2">
    <name type="scientific">Geofilum rubicundum JCM 15548</name>
    <dbReference type="NCBI Taxonomy" id="1236989"/>
    <lineage>
        <taxon>Bacteria</taxon>
        <taxon>Pseudomonadati</taxon>
        <taxon>Bacteroidota</taxon>
        <taxon>Bacteroidia</taxon>
        <taxon>Marinilabiliales</taxon>
        <taxon>Marinilabiliaceae</taxon>
        <taxon>Geofilum</taxon>
    </lineage>
</organism>
<evidence type="ECO:0008006" key="3">
    <source>
        <dbReference type="Google" id="ProtNLM"/>
    </source>
</evidence>
<gene>
    <name evidence="1" type="ORF">JCM15548_12200</name>
</gene>
<keyword evidence="2" id="KW-1185">Reference proteome</keyword>
<dbReference type="RefSeq" id="WP_262486970.1">
    <property type="nucleotide sequence ID" value="NZ_BAZW01000016.1"/>
</dbReference>
<dbReference type="InterPro" id="IPR041492">
    <property type="entry name" value="HAD_2"/>
</dbReference>